<name>A0ABV2YMY0_9ACTN</name>
<evidence type="ECO:0000313" key="2">
    <source>
        <dbReference type="Proteomes" id="UP001550850"/>
    </source>
</evidence>
<comment type="caution">
    <text evidence="1">The sequence shown here is derived from an EMBL/GenBank/DDBJ whole genome shotgun (WGS) entry which is preliminary data.</text>
</comment>
<dbReference type="RefSeq" id="WP_159105643.1">
    <property type="nucleotide sequence ID" value="NZ_BEVZ01000004.1"/>
</dbReference>
<evidence type="ECO:0000313" key="1">
    <source>
        <dbReference type="EMBL" id="MEU3557082.1"/>
    </source>
</evidence>
<dbReference type="Proteomes" id="UP001550850">
    <property type="component" value="Unassembled WGS sequence"/>
</dbReference>
<keyword evidence="2" id="KW-1185">Reference proteome</keyword>
<organism evidence="1 2">
    <name type="scientific">Streptomyces fragilis</name>
    <dbReference type="NCBI Taxonomy" id="67301"/>
    <lineage>
        <taxon>Bacteria</taxon>
        <taxon>Bacillati</taxon>
        <taxon>Actinomycetota</taxon>
        <taxon>Actinomycetes</taxon>
        <taxon>Kitasatosporales</taxon>
        <taxon>Streptomycetaceae</taxon>
        <taxon>Streptomyces</taxon>
    </lineage>
</organism>
<dbReference type="EMBL" id="JBEZUR010000047">
    <property type="protein sequence ID" value="MEU3557082.1"/>
    <property type="molecule type" value="Genomic_DNA"/>
</dbReference>
<protein>
    <submittedName>
        <fullName evidence="1">Uncharacterized protein</fullName>
    </submittedName>
</protein>
<gene>
    <name evidence="1" type="ORF">AB0E65_23115</name>
</gene>
<accession>A0ABV2YMY0</accession>
<sequence>MTGPGFREPGSDAWCAVYVDRRKVAQLWFSSGGGSPDLMALARSGPTFGLFDPRPVHGIGERAVLANDGAIAVAPCRDSGGADNFLLALKMTDSPVTPRREHHVERFMRAYMPATVKSLHCLEE</sequence>
<reference evidence="1 2" key="1">
    <citation type="submission" date="2024-06" db="EMBL/GenBank/DDBJ databases">
        <title>The Natural Products Discovery Center: Release of the First 8490 Sequenced Strains for Exploring Actinobacteria Biosynthetic Diversity.</title>
        <authorList>
            <person name="Kalkreuter E."/>
            <person name="Kautsar S.A."/>
            <person name="Yang D."/>
            <person name="Bader C.D."/>
            <person name="Teijaro C.N."/>
            <person name="Fluegel L."/>
            <person name="Davis C.M."/>
            <person name="Simpson J.R."/>
            <person name="Lauterbach L."/>
            <person name="Steele A.D."/>
            <person name="Gui C."/>
            <person name="Meng S."/>
            <person name="Li G."/>
            <person name="Viehrig K."/>
            <person name="Ye F."/>
            <person name="Su P."/>
            <person name="Kiefer A.F."/>
            <person name="Nichols A."/>
            <person name="Cepeda A.J."/>
            <person name="Yan W."/>
            <person name="Fan B."/>
            <person name="Jiang Y."/>
            <person name="Adhikari A."/>
            <person name="Zheng C.-J."/>
            <person name="Schuster L."/>
            <person name="Cowan T.M."/>
            <person name="Smanski M.J."/>
            <person name="Chevrette M.G."/>
            <person name="De Carvalho L.P.S."/>
            <person name="Shen B."/>
        </authorList>
    </citation>
    <scope>NUCLEOTIDE SEQUENCE [LARGE SCALE GENOMIC DNA]</scope>
    <source>
        <strain evidence="1 2">NPDC038104</strain>
    </source>
</reference>
<proteinExistence type="predicted"/>